<dbReference type="GO" id="GO:0008270">
    <property type="term" value="F:zinc ion binding"/>
    <property type="evidence" value="ECO:0007669"/>
    <property type="project" value="UniProtKB-KW"/>
</dbReference>
<accession>A0A2G5HML7</accession>
<dbReference type="Gene3D" id="3.30.160.60">
    <property type="entry name" value="Classic Zinc Finger"/>
    <property type="match status" value="1"/>
</dbReference>
<keyword evidence="4" id="KW-0804">Transcription</keyword>
<reference evidence="10 12" key="2">
    <citation type="submission" date="2023-09" db="EMBL/GenBank/DDBJ databases">
        <title>Complete-Gapless Cercospora beticola genome.</title>
        <authorList>
            <person name="Wyatt N.A."/>
            <person name="Spanner R.E."/>
            <person name="Bolton M.D."/>
        </authorList>
    </citation>
    <scope>NUCLEOTIDE SEQUENCE [LARGE SCALE GENOMIC DNA]</scope>
    <source>
        <strain evidence="10">Cb09-40</strain>
    </source>
</reference>
<sequence length="895" mass="99853">MTVSCSHCGRAFVRSEHLTRHVDSVHKRDRVYTCNVCGKEFNRSDSCRRHQQAHKRAASESKTTRGERTRRACHSCAIARTRCSGGECCERCREKQLHCTYGLVHLQHPTATTTEANASGTAPAGATPSTSANVTGASGAYLSGGSVVGPGAVLPLNASTIRGPVDDGSDGVPRLESESQRLEYDDAFPENVDTGLDQLPWSENMNWLPVSNGADLAMLEEFELSTAITGSAWVLPGVINVNSPLTSTSSTTDVTNIAPSRRKDSESRYVDGHGARKSVQRAKKLSKAPAETSWLRDDTFSFPQAVARAFDDPTNEDEIVDHQSYNTILRYFHSLCVSETTLWKPFDAAIFPGRSYLNRCMTLFLEHITRHVALIHSTSWAQRAVPWPVLLACITIGATFDEEGKAQECAHAFREFLRRVVRWCLETDTALDRMPLVQTCLLHTIAQFNASSDDNSLSAVADLRLAMSLYQATYRAQPLDQIDPSQTELLWAAWIHEETHRRLRWFTWLTEMVLSATRRHVVAPPLPTDIGRLPCAMVLWKADNIWTWNAAFDNVGQGPELLESLSSLYIKHRIPNLVDTTQNILLTYAIIARTEEVATTAQQALHDWSPTPADGDNEVGSDDGEGGESTGAKDQWLPANSTYAAWRNSACDCFDLLHWQANSEIHAAKGFEGPAILHLHLARLLLLCPYRDCMSLVSELSRRHAAGAENVSATQLTANIVKWLTLDDHKGRLSLVHAGAIFWYIRRYSLALHHEPFTIYVATIILWTYGLYVPQVRSALLAIKDSRNRRHNERQQDSSLQNDSHPASSEESEDDDLIPDTILIDRPCDDEIIQAFVRKGHAMTAEMSGAGDICTPRGLRRVLEEGIKLLRRSQYMSYDKAREYSQNLHKLAQRT</sequence>
<organism evidence="9 11">
    <name type="scientific">Cercospora beticola</name>
    <name type="common">Sugarbeet leaf spot fungus</name>
    <dbReference type="NCBI Taxonomy" id="122368"/>
    <lineage>
        <taxon>Eukaryota</taxon>
        <taxon>Fungi</taxon>
        <taxon>Dikarya</taxon>
        <taxon>Ascomycota</taxon>
        <taxon>Pezizomycotina</taxon>
        <taxon>Dothideomycetes</taxon>
        <taxon>Dothideomycetidae</taxon>
        <taxon>Mycosphaerellales</taxon>
        <taxon>Mycosphaerellaceae</taxon>
        <taxon>Cercospora</taxon>
    </lineage>
</organism>
<feature type="region of interest" description="Disordered" evidence="7">
    <location>
        <begin position="607"/>
        <end position="635"/>
    </location>
</feature>
<proteinExistence type="predicted"/>
<keyword evidence="1" id="KW-0479">Metal-binding</keyword>
<keyword evidence="6" id="KW-0863">Zinc-finger</keyword>
<evidence type="ECO:0000256" key="7">
    <source>
        <dbReference type="SAM" id="MobiDB-lite"/>
    </source>
</evidence>
<dbReference type="Proteomes" id="UP001302367">
    <property type="component" value="Chromosome 4"/>
</dbReference>
<feature type="domain" description="C2H2-type" evidence="8">
    <location>
        <begin position="32"/>
        <end position="59"/>
    </location>
</feature>
<dbReference type="GO" id="GO:0000981">
    <property type="term" value="F:DNA-binding transcription factor activity, RNA polymerase II-specific"/>
    <property type="evidence" value="ECO:0007669"/>
    <property type="project" value="InterPro"/>
</dbReference>
<dbReference type="Proteomes" id="UP000230605">
    <property type="component" value="Chromosome 4"/>
</dbReference>
<dbReference type="CDD" id="cd12148">
    <property type="entry name" value="fungal_TF_MHR"/>
    <property type="match status" value="1"/>
</dbReference>
<evidence type="ECO:0000256" key="6">
    <source>
        <dbReference type="PROSITE-ProRule" id="PRU00042"/>
    </source>
</evidence>
<feature type="compositionally biased region" description="Basic and acidic residues" evidence="7">
    <location>
        <begin position="261"/>
        <end position="273"/>
    </location>
</feature>
<feature type="compositionally biased region" description="Polar residues" evidence="7">
    <location>
        <begin position="797"/>
        <end position="809"/>
    </location>
</feature>
<dbReference type="InterPro" id="IPR001138">
    <property type="entry name" value="Zn2Cys6_DnaBD"/>
</dbReference>
<dbReference type="InterPro" id="IPR013087">
    <property type="entry name" value="Znf_C2H2_type"/>
</dbReference>
<dbReference type="Pfam" id="PF00096">
    <property type="entry name" value="zf-C2H2"/>
    <property type="match status" value="2"/>
</dbReference>
<feature type="region of interest" description="Disordered" evidence="7">
    <location>
        <begin position="791"/>
        <end position="816"/>
    </location>
</feature>
<feature type="compositionally biased region" description="Polar residues" evidence="7">
    <location>
        <begin position="245"/>
        <end position="258"/>
    </location>
</feature>
<keyword evidence="12" id="KW-1185">Reference proteome</keyword>
<evidence type="ECO:0000256" key="4">
    <source>
        <dbReference type="ARBA" id="ARBA00023163"/>
    </source>
</evidence>
<evidence type="ECO:0000256" key="1">
    <source>
        <dbReference type="ARBA" id="ARBA00022723"/>
    </source>
</evidence>
<dbReference type="EMBL" id="CP134187">
    <property type="protein sequence ID" value="WPB01569.1"/>
    <property type="molecule type" value="Genomic_DNA"/>
</dbReference>
<evidence type="ECO:0000313" key="10">
    <source>
        <dbReference type="EMBL" id="WPB01569.1"/>
    </source>
</evidence>
<dbReference type="PROSITE" id="PS50157">
    <property type="entry name" value="ZINC_FINGER_C2H2_2"/>
    <property type="match status" value="2"/>
</dbReference>
<dbReference type="PANTHER" id="PTHR47660:SF7">
    <property type="entry name" value="TRANSCRIPTION FACTOR WITH C2H2 AND ZN(2)-CYS(6) DNA BINDING DOMAIN (EUROFUNG)"/>
    <property type="match status" value="1"/>
</dbReference>
<name>A0A2G5HML7_CERBT</name>
<dbReference type="CDD" id="cd00067">
    <property type="entry name" value="GAL4"/>
    <property type="match status" value="1"/>
</dbReference>
<reference evidence="9 11" key="1">
    <citation type="submission" date="2015-10" db="EMBL/GenBank/DDBJ databases">
        <title>The cercosporin biosynthetic gene cluster was horizontally transferred to several fungal lineages and shown to be expanded in Cercospora beticola based on microsynteny with recipient genomes.</title>
        <authorList>
            <person name="De Jonge R."/>
            <person name="Ebert M.K."/>
            <person name="Suttle J.C."/>
            <person name="Jurick Ii W.M."/>
            <person name="Secor G.A."/>
            <person name="Thomma B.P."/>
            <person name="Van De Peer Y."/>
            <person name="Bolton M.D."/>
        </authorList>
    </citation>
    <scope>NUCLEOTIDE SEQUENCE [LARGE SCALE GENOMIC DNA]</scope>
    <source>
        <strain evidence="9 11">09-40</strain>
    </source>
</reference>
<evidence type="ECO:0000313" key="11">
    <source>
        <dbReference type="Proteomes" id="UP000230605"/>
    </source>
</evidence>
<dbReference type="InterPro" id="IPR036236">
    <property type="entry name" value="Znf_C2H2_sf"/>
</dbReference>
<dbReference type="PROSITE" id="PS00463">
    <property type="entry name" value="ZN2_CY6_FUNGAL_1"/>
    <property type="match status" value="1"/>
</dbReference>
<dbReference type="OrthoDB" id="654211at2759"/>
<keyword evidence="3" id="KW-0805">Transcription regulation</keyword>
<dbReference type="EMBL" id="LKMD01000105">
    <property type="protein sequence ID" value="PIA93794.1"/>
    <property type="molecule type" value="Genomic_DNA"/>
</dbReference>
<dbReference type="SMART" id="SM00355">
    <property type="entry name" value="ZnF_C2H2"/>
    <property type="match status" value="2"/>
</dbReference>
<evidence type="ECO:0000313" key="9">
    <source>
        <dbReference type="EMBL" id="PIA93794.1"/>
    </source>
</evidence>
<keyword evidence="2" id="KW-0862">Zinc</keyword>
<evidence type="ECO:0000259" key="8">
    <source>
        <dbReference type="PROSITE" id="PS50157"/>
    </source>
</evidence>
<keyword evidence="5" id="KW-0539">Nucleus</keyword>
<evidence type="ECO:0000256" key="2">
    <source>
        <dbReference type="ARBA" id="ARBA00022833"/>
    </source>
</evidence>
<evidence type="ECO:0000313" key="12">
    <source>
        <dbReference type="Proteomes" id="UP001302367"/>
    </source>
</evidence>
<protein>
    <recommendedName>
        <fullName evidence="8">C2H2-type domain-containing protein</fullName>
    </recommendedName>
</protein>
<dbReference type="PROSITE" id="PS00028">
    <property type="entry name" value="ZINC_FINGER_C2H2_1"/>
    <property type="match status" value="2"/>
</dbReference>
<evidence type="ECO:0000256" key="3">
    <source>
        <dbReference type="ARBA" id="ARBA00023015"/>
    </source>
</evidence>
<dbReference type="AlphaFoldDB" id="A0A2G5HML7"/>
<feature type="region of interest" description="Disordered" evidence="7">
    <location>
        <begin position="245"/>
        <end position="273"/>
    </location>
</feature>
<dbReference type="SUPFAM" id="SSF57667">
    <property type="entry name" value="beta-beta-alpha zinc fingers"/>
    <property type="match status" value="1"/>
</dbReference>
<gene>
    <name evidence="9" type="ORF">CB0940_04336</name>
    <name evidence="10" type="ORF">RHO25_006197</name>
</gene>
<dbReference type="PANTHER" id="PTHR47660">
    <property type="entry name" value="TRANSCRIPTION FACTOR WITH C2H2 AND ZN(2)-CYS(6) DNA BINDING DOMAIN (EUROFUNG)-RELATED-RELATED"/>
    <property type="match status" value="1"/>
</dbReference>
<evidence type="ECO:0000256" key="5">
    <source>
        <dbReference type="ARBA" id="ARBA00023242"/>
    </source>
</evidence>
<feature type="domain" description="C2H2-type" evidence="8">
    <location>
        <begin position="3"/>
        <end position="31"/>
    </location>
</feature>
<feature type="compositionally biased region" description="Acidic residues" evidence="7">
    <location>
        <begin position="615"/>
        <end position="626"/>
    </location>
</feature>